<evidence type="ECO:0000256" key="3">
    <source>
        <dbReference type="ARBA" id="ARBA00022884"/>
    </source>
</evidence>
<dbReference type="Proteomes" id="UP000094291">
    <property type="component" value="Unassembled WGS sequence"/>
</dbReference>
<dbReference type="InterPro" id="IPR036791">
    <property type="entry name" value="Ribosomal_bL9_C_sf"/>
</dbReference>
<protein>
    <recommendedName>
        <fullName evidence="6 7">Large ribosomal subunit protein bL9</fullName>
    </recommendedName>
</protein>
<evidence type="ECO:0000256" key="4">
    <source>
        <dbReference type="ARBA" id="ARBA00022980"/>
    </source>
</evidence>
<dbReference type="Pfam" id="PF01281">
    <property type="entry name" value="Ribosomal_L9_N"/>
    <property type="match status" value="1"/>
</dbReference>
<comment type="caution">
    <text evidence="10">The sequence shown here is derived from an EMBL/GenBank/DDBJ whole genome shotgun (WGS) entry which is preliminary data.</text>
</comment>
<evidence type="ECO:0000256" key="8">
    <source>
        <dbReference type="SAM" id="Coils"/>
    </source>
</evidence>
<feature type="domain" description="Ribosomal protein L9" evidence="9">
    <location>
        <begin position="13"/>
        <end position="40"/>
    </location>
</feature>
<comment type="function">
    <text evidence="7">Binds to the 23S rRNA.</text>
</comment>
<evidence type="ECO:0000256" key="6">
    <source>
        <dbReference type="ARBA" id="ARBA00035292"/>
    </source>
</evidence>
<dbReference type="FunFam" id="3.40.5.10:FF:000003">
    <property type="entry name" value="50S ribosomal protein L9"/>
    <property type="match status" value="1"/>
</dbReference>
<dbReference type="GO" id="GO:1990904">
    <property type="term" value="C:ribonucleoprotein complex"/>
    <property type="evidence" value="ECO:0007669"/>
    <property type="project" value="UniProtKB-KW"/>
</dbReference>
<dbReference type="GO" id="GO:0006412">
    <property type="term" value="P:translation"/>
    <property type="evidence" value="ECO:0007669"/>
    <property type="project" value="UniProtKB-UniRule"/>
</dbReference>
<dbReference type="InterPro" id="IPR000244">
    <property type="entry name" value="Ribosomal_bL9"/>
</dbReference>
<dbReference type="Gene3D" id="3.10.430.100">
    <property type="entry name" value="Ribosomal protein L9, C-terminal domain"/>
    <property type="match status" value="1"/>
</dbReference>
<dbReference type="GO" id="GO:0005840">
    <property type="term" value="C:ribosome"/>
    <property type="evidence" value="ECO:0007669"/>
    <property type="project" value="UniProtKB-KW"/>
</dbReference>
<keyword evidence="4 7" id="KW-0689">Ribosomal protein</keyword>
<evidence type="ECO:0000313" key="11">
    <source>
        <dbReference type="Proteomes" id="UP000094291"/>
    </source>
</evidence>
<dbReference type="Gene3D" id="3.40.5.10">
    <property type="entry name" value="Ribosomal protein L9, N-terminal domain"/>
    <property type="match status" value="1"/>
</dbReference>
<evidence type="ECO:0000313" key="10">
    <source>
        <dbReference type="EMBL" id="ODC02479.1"/>
    </source>
</evidence>
<feature type="coiled-coil region" evidence="8">
    <location>
        <begin position="37"/>
        <end position="75"/>
    </location>
</feature>
<dbReference type="RefSeq" id="WP_068996864.1">
    <property type="nucleotide sequence ID" value="NZ_MDTQ01000001.1"/>
</dbReference>
<keyword evidence="3 7" id="KW-0694">RNA-binding</keyword>
<accession>A0A1E2V663</accession>
<dbReference type="NCBIfam" id="TIGR00158">
    <property type="entry name" value="L9"/>
    <property type="match status" value="1"/>
</dbReference>
<dbReference type="PANTHER" id="PTHR21368">
    <property type="entry name" value="50S RIBOSOMAL PROTEIN L9"/>
    <property type="match status" value="1"/>
</dbReference>
<dbReference type="SUPFAM" id="SSF55658">
    <property type="entry name" value="L9 N-domain-like"/>
    <property type="match status" value="1"/>
</dbReference>
<name>A0A1E2V663_9GAMM</name>
<dbReference type="STRING" id="197479.BFW38_01890"/>
<dbReference type="InterPro" id="IPR036935">
    <property type="entry name" value="Ribosomal_bL9_N_sf"/>
</dbReference>
<reference evidence="10 11" key="1">
    <citation type="submission" date="2016-08" db="EMBL/GenBank/DDBJ databases">
        <authorList>
            <person name="Seilhamer J.J."/>
        </authorList>
    </citation>
    <scope>NUCLEOTIDE SEQUENCE [LARGE SCALE GENOMIC DNA]</scope>
    <source>
        <strain evidence="10 11">PH27A</strain>
    </source>
</reference>
<keyword evidence="11" id="KW-1185">Reference proteome</keyword>
<dbReference type="InterPro" id="IPR020594">
    <property type="entry name" value="Ribosomal_bL9_bac/chp"/>
</dbReference>
<dbReference type="InterPro" id="IPR020070">
    <property type="entry name" value="Ribosomal_bL9_N"/>
</dbReference>
<dbReference type="OrthoDB" id="9788336at2"/>
<dbReference type="InterPro" id="IPR009027">
    <property type="entry name" value="Ribosomal_bL9/RNase_H1_N"/>
</dbReference>
<dbReference type="PROSITE" id="PS00651">
    <property type="entry name" value="RIBOSOMAL_L9"/>
    <property type="match status" value="1"/>
</dbReference>
<dbReference type="GO" id="GO:0003735">
    <property type="term" value="F:structural constituent of ribosome"/>
    <property type="evidence" value="ECO:0007669"/>
    <property type="project" value="InterPro"/>
</dbReference>
<dbReference type="Pfam" id="PF03948">
    <property type="entry name" value="Ribosomal_L9_C"/>
    <property type="match status" value="1"/>
</dbReference>
<gene>
    <name evidence="7" type="primary">rplI</name>
    <name evidence="10" type="ORF">BFW38_01890</name>
</gene>
<dbReference type="EMBL" id="MDTQ01000001">
    <property type="protein sequence ID" value="ODC02479.1"/>
    <property type="molecule type" value="Genomic_DNA"/>
</dbReference>
<dbReference type="HAMAP" id="MF_00503">
    <property type="entry name" value="Ribosomal_bL9"/>
    <property type="match status" value="1"/>
</dbReference>
<evidence type="ECO:0000256" key="7">
    <source>
        <dbReference type="HAMAP-Rule" id="MF_00503"/>
    </source>
</evidence>
<dbReference type="SUPFAM" id="SSF55653">
    <property type="entry name" value="Ribosomal protein L9 C-domain"/>
    <property type="match status" value="1"/>
</dbReference>
<organism evidence="10 11">
    <name type="scientific">Terasakiispira papahanaumokuakeensis</name>
    <dbReference type="NCBI Taxonomy" id="197479"/>
    <lineage>
        <taxon>Bacteria</taxon>
        <taxon>Pseudomonadati</taxon>
        <taxon>Pseudomonadota</taxon>
        <taxon>Gammaproteobacteria</taxon>
        <taxon>Oceanospirillales</taxon>
        <taxon>Terasakiispira</taxon>
    </lineage>
</organism>
<dbReference type="AlphaFoldDB" id="A0A1E2V663"/>
<keyword evidence="5 7" id="KW-0687">Ribonucleoprotein</keyword>
<evidence type="ECO:0000256" key="1">
    <source>
        <dbReference type="ARBA" id="ARBA00010605"/>
    </source>
</evidence>
<dbReference type="InterPro" id="IPR020069">
    <property type="entry name" value="Ribosomal_bL9_C"/>
</dbReference>
<evidence type="ECO:0000256" key="5">
    <source>
        <dbReference type="ARBA" id="ARBA00023274"/>
    </source>
</evidence>
<comment type="similarity">
    <text evidence="1 7">Belongs to the bacterial ribosomal protein bL9 family.</text>
</comment>
<evidence type="ECO:0000256" key="2">
    <source>
        <dbReference type="ARBA" id="ARBA00022730"/>
    </source>
</evidence>
<evidence type="ECO:0000259" key="9">
    <source>
        <dbReference type="PROSITE" id="PS00651"/>
    </source>
</evidence>
<sequence>MQVILLENIAKLGELGDVVNVKNGYGRNFLIPQGKAVRATEESKKAFEARRAELVAQAAERKAAAEARKAKMDEIEVVTIPARAGDEGKLFGSIGPRDLAEALTDNGFEIAKSEIRMPNGPLRAVGEYDITVHFHAEVEGALHVAVIADE</sequence>
<proteinExistence type="inferred from homology"/>
<dbReference type="GO" id="GO:0019843">
    <property type="term" value="F:rRNA binding"/>
    <property type="evidence" value="ECO:0007669"/>
    <property type="project" value="UniProtKB-UniRule"/>
</dbReference>
<keyword evidence="2 7" id="KW-0699">rRNA-binding</keyword>
<keyword evidence="8" id="KW-0175">Coiled coil</keyword>